<dbReference type="CDD" id="cd04369">
    <property type="entry name" value="Bromodomain"/>
    <property type="match status" value="1"/>
</dbReference>
<evidence type="ECO:0000256" key="1">
    <source>
        <dbReference type="ARBA" id="ARBA00004115"/>
    </source>
</evidence>
<evidence type="ECO:0000256" key="12">
    <source>
        <dbReference type="ARBA" id="ARBA00023163"/>
    </source>
</evidence>
<dbReference type="Gene3D" id="1.20.920.10">
    <property type="entry name" value="Bromodomain-like"/>
    <property type="match status" value="3"/>
</dbReference>
<dbReference type="EMBL" id="CP119900">
    <property type="protein sequence ID" value="WFD21402.1"/>
    <property type="molecule type" value="Genomic_DNA"/>
</dbReference>
<dbReference type="InterPro" id="IPR036427">
    <property type="entry name" value="Bromodomain-like_sf"/>
</dbReference>
<keyword evidence="12" id="KW-0804">Transcription</keyword>
<accession>A0AAF0E7U7</accession>
<evidence type="ECO:0000313" key="22">
    <source>
        <dbReference type="EMBL" id="WFD21402.1"/>
    </source>
</evidence>
<evidence type="ECO:0000256" key="5">
    <source>
        <dbReference type="ARBA" id="ARBA00022692"/>
    </source>
</evidence>
<evidence type="ECO:0000256" key="6">
    <source>
        <dbReference type="ARBA" id="ARBA00022729"/>
    </source>
</evidence>
<evidence type="ECO:0000256" key="14">
    <source>
        <dbReference type="ARBA" id="ARBA00025346"/>
    </source>
</evidence>
<dbReference type="SMART" id="SM00297">
    <property type="entry name" value="BROMO"/>
    <property type="match status" value="3"/>
</dbReference>
<dbReference type="GO" id="GO:0005669">
    <property type="term" value="C:transcription factor TFIID complex"/>
    <property type="evidence" value="ECO:0007669"/>
    <property type="project" value="InterPro"/>
</dbReference>
<dbReference type="PROSITE" id="PS50014">
    <property type="entry name" value="BROMODOMAIN_2"/>
    <property type="match status" value="3"/>
</dbReference>
<keyword evidence="10 18" id="KW-0103">Bromodomain</keyword>
<dbReference type="Proteomes" id="UP001214415">
    <property type="component" value="Chromosome 1"/>
</dbReference>
<dbReference type="Pfam" id="PF00439">
    <property type="entry name" value="Bromodomain"/>
    <property type="match status" value="3"/>
</dbReference>
<dbReference type="GO" id="GO:0006325">
    <property type="term" value="P:chromatin organization"/>
    <property type="evidence" value="ECO:0007669"/>
    <property type="project" value="UniProtKB-ARBA"/>
</dbReference>
<keyword evidence="6" id="KW-0732">Signal</keyword>
<dbReference type="PANTHER" id="PTHR15137">
    <property type="entry name" value="TRANSCRIPTION INITIATION FACTOR TFIID"/>
    <property type="match status" value="1"/>
</dbReference>
<dbReference type="GO" id="GO:0005789">
    <property type="term" value="C:endoplasmic reticulum membrane"/>
    <property type="evidence" value="ECO:0007669"/>
    <property type="project" value="UniProtKB-SubCell"/>
</dbReference>
<keyword evidence="13" id="KW-0539">Nucleus</keyword>
<dbReference type="InterPro" id="IPR042097">
    <property type="entry name" value="Aminopeptidase_N-like_N_sf"/>
</dbReference>
<feature type="region of interest" description="Disordered" evidence="19">
    <location>
        <begin position="1098"/>
        <end position="1130"/>
    </location>
</feature>
<keyword evidence="7" id="KW-0256">Endoplasmic reticulum</keyword>
<evidence type="ECO:0000256" key="18">
    <source>
        <dbReference type="PROSITE-ProRule" id="PRU00035"/>
    </source>
</evidence>
<dbReference type="InterPro" id="IPR018359">
    <property type="entry name" value="Bromodomain_CS"/>
</dbReference>
<keyword evidence="8 20" id="KW-1133">Transmembrane helix</keyword>
<comment type="function">
    <text evidence="14">Functions as a component of the DNA-binding general transcription factor complex TFIID. Binding of TFIID to a promoter (with or without TATA element) is the initial step in pre-initiation complex (PIC) formation. TFIID plays a key role in the regulation of gene expression by RNA polymerase II through different activities such as transcription activator interaction, core promoter recognition and selectivity, TFIIA and TFIIB interaction, chromatin modification (histone acetylation by TAF1), facilitation of DNA opening and initiation of transcription.</text>
</comment>
<name>A0AAF0E7U7_9BASI</name>
<feature type="region of interest" description="Disordered" evidence="19">
    <location>
        <begin position="1246"/>
        <end position="1367"/>
    </location>
</feature>
<evidence type="ECO:0000256" key="9">
    <source>
        <dbReference type="ARBA" id="ARBA00023015"/>
    </source>
</evidence>
<dbReference type="GO" id="GO:0016251">
    <property type="term" value="F:RNA polymerase II general transcription initiation factor activity"/>
    <property type="evidence" value="ECO:0007669"/>
    <property type="project" value="TreeGrafter"/>
</dbReference>
<evidence type="ECO:0000256" key="16">
    <source>
        <dbReference type="ARBA" id="ARBA00038311"/>
    </source>
</evidence>
<dbReference type="Pfam" id="PF03896">
    <property type="entry name" value="TRAP_alpha"/>
    <property type="match status" value="1"/>
</dbReference>
<dbReference type="GO" id="GO:0006367">
    <property type="term" value="P:transcription initiation at RNA polymerase II promoter"/>
    <property type="evidence" value="ECO:0007669"/>
    <property type="project" value="TreeGrafter"/>
</dbReference>
<comment type="function">
    <text evidence="15">Is probably involved in a pathway contributing to genomic integrity.</text>
</comment>
<reference evidence="22" key="1">
    <citation type="submission" date="2023-03" db="EMBL/GenBank/DDBJ databases">
        <title>Mating type loci evolution in Malassezia.</title>
        <authorList>
            <person name="Coelho M.A."/>
        </authorList>
    </citation>
    <scope>NUCLEOTIDE SEQUENCE</scope>
    <source>
        <strain evidence="22">CBS 12830</strain>
    </source>
</reference>
<comment type="subcellular location">
    <subcellularLocation>
        <location evidence="1">Endoplasmic reticulum membrane</location>
        <topology evidence="1">Single-pass type I membrane protein</topology>
    </subcellularLocation>
    <subcellularLocation>
        <location evidence="2">Nucleus</location>
    </subcellularLocation>
</comment>
<keyword evidence="23" id="KW-1185">Reference proteome</keyword>
<dbReference type="SUPFAM" id="SSF47370">
    <property type="entry name" value="Bromodomain"/>
    <property type="match status" value="3"/>
</dbReference>
<dbReference type="GO" id="GO:0000976">
    <property type="term" value="F:transcription cis-regulatory region binding"/>
    <property type="evidence" value="ECO:0007669"/>
    <property type="project" value="TreeGrafter"/>
</dbReference>
<dbReference type="PANTHER" id="PTHR15137:SF9">
    <property type="entry name" value="TRANSCRIPTION INITIATION FACTOR TFIID SUBUNIT 2"/>
    <property type="match status" value="1"/>
</dbReference>
<sequence>MPTDRGFTLSHQKVALELSFRSGLAGYTELAVTPAQADLRHVYLHARCMEIQRVLCNGKEAIYTHSDPRATVLPLSDVHGHAQTKRAWFSASSQAAEGELQITLPEGVRAERVPGSTEGSEDEYAPITVRVDYVLDDVHEAIHVVVPTAEAPYRVPHLYTRPTGPNSARCWVPCVDSLWDRCTWELEFVVPRTLATDAPDDEPEVLVVASGELTEHAVHPHDPAKSIFYYTQPVATSVQHVAFCAGPFVLARLSPAGQEGCEALAFCLPAHEHELRTTAQFTWQAIEFISSEYGSYPFASFKLVFVDDTLVDCHPACTLAVCSSDLLHPPSVIDQAFENRHLLSHAVAFQWVGINIVQKTWADTWLIHGLSQHLASMFLRRLLGNNEYRFRMKKDCDRLCMWDIGMPPLYQVGREEPLDEQLLPFVNLKAPLVLYLLDRRLCKMGASLGLGRVIPKLFLQAITGEMTNNALGTHSFLRTCKKVSGADLRLFVDQWINGSGCPRFVCTATFNRKKLLIEMHVRQESPAALYAQARPEDALLSNPVTLWEGQMTVRIHEADGTPYEHVLDIKNEHQRYDVPFNTKYKRVRRNTKRFQARQAAAAAAAAGDEDAAEAIGMIDLGFGLGMWEDENERERWKVADWTEEDEAIMASAPYEWIRLDADFEWMAQIQFEQPDYMWVSQLQRDRDVVAQLAAVHALSQMPSLITSSMLTRTVLVTKYFYRIRAEAAYGLANCALPHLDLLGLFHLLLLFRTSYCLDVPDGGDATALEAPCIPRPNDFSDMADYYVRRALIHAIARVRDHRGRALPIVQRFLINLLRYNDNSTNRFVDDYYLASIINALATTLIPVDSTGFTTHADEVYTDEELTLRQLATQEVERLQVLDRLVPSFHNVVTLAALDFQLSLVLANLRPLDLPHFVEYTREGNWTAVRVAAFNALLLLRGLQHKVLTRYYFAVLSTDEDPVVRMHLARGLCDALAVAMATGELGVAWQRQETLQEGDPRDNVAEQEALLAQEAAQVEQVVKVLRREIGRSASVRDGFLAAFQASRDHVGTRLALMRLAELLFKGTEDTKVTSDRTAAAANDEHTGAMRIRLLIKNAPQQEKRSSQPLKVVLPKAPKPKKPKAPEPGQALGMSASDLSACRTCIHKLMANKHCEPFTRPVDPVRDEAPDYFDVIKEPMDLSSVSNKLQSGQYKDRFQFKEDVELIFRNAKTYTPDPKAWIYYEASRSESAFRQLWNRITKTLEQAAARAEKAQAEDAMDAADAQAPEEPEAPPSVPAPISEASASPAPAPKKITIKLSRKGEKREASEGPARPVLKIKRARTGDESATPEASSEQPSEAPKAQAVDPSQTSEDPILPGETEMPLNPKKARSVLQMVSKTKEAAIFLYPIDPVRDQAPTYYDEIKHPMDLSKIDAKLKQGDYKTMGDFASDMRLMFANCRQFNPPGTVPAVMEQAVSRVWRREWSRAMVRKLEYSHKRSLQSMMSRLKQHPTGALFLYAVDPVALGIPTYFDVIPKENARDLTLISQKLRADQYDSIDALDADIRLMLHNCYTFNAGDERICDIAHAFEKAYQQEMYALRQAIEAFVAVLVALVRADAHEDAPELNVLATFPDNPFNIVKNGQANRVVFSIKTPPSTDRALTIESLTGAFLDPARADGHKKRVLRNMTTTRLKDAHLLTQGQTRQVPFDFFSEFKPQKLDVEFRAMVVDQSSSNKYNVPLYRGSVVVEEPPQSWFDLQLLSVYAIGLALVGLIGYVLFDKYGASLKRSLGTSAPKRKETVKPAAQPLGKDGKSYDEDWIPKQHNLRPRKPRGRK</sequence>
<gene>
    <name evidence="22" type="ORF">MEQU1_000051</name>
</gene>
<evidence type="ECO:0000259" key="21">
    <source>
        <dbReference type="PROSITE" id="PS50014"/>
    </source>
</evidence>
<dbReference type="Pfam" id="PF25577">
    <property type="entry name" value="TPR_TAF2_C"/>
    <property type="match status" value="1"/>
</dbReference>
<proteinExistence type="inferred from homology"/>
<dbReference type="PRINTS" id="PR00503">
    <property type="entry name" value="BROMODOMAIN"/>
</dbReference>
<dbReference type="InterPro" id="IPR057345">
    <property type="entry name" value="Ig-like_TAF2"/>
</dbReference>
<dbReference type="Gene3D" id="1.10.390.10">
    <property type="entry name" value="Neutral Protease Domain 2"/>
    <property type="match status" value="1"/>
</dbReference>
<feature type="domain" description="Bromo" evidence="21">
    <location>
        <begin position="1377"/>
        <end position="1449"/>
    </location>
</feature>
<dbReference type="SUPFAM" id="SSF55486">
    <property type="entry name" value="Metalloproteases ('zincins'), catalytic domain"/>
    <property type="match status" value="1"/>
</dbReference>
<keyword evidence="9" id="KW-0805">Transcription regulation</keyword>
<organism evidence="22 23">
    <name type="scientific">Malassezia equina</name>
    <dbReference type="NCBI Taxonomy" id="1381935"/>
    <lineage>
        <taxon>Eukaryota</taxon>
        <taxon>Fungi</taxon>
        <taxon>Dikarya</taxon>
        <taxon>Basidiomycota</taxon>
        <taxon>Ustilaginomycotina</taxon>
        <taxon>Malasseziomycetes</taxon>
        <taxon>Malasseziales</taxon>
        <taxon>Malasseziaceae</taxon>
        <taxon>Malassezia</taxon>
    </lineage>
</organism>
<feature type="compositionally biased region" description="Basic residues" evidence="19">
    <location>
        <begin position="1802"/>
        <end position="1813"/>
    </location>
</feature>
<dbReference type="PROSITE" id="PS00633">
    <property type="entry name" value="BROMODOMAIN_1"/>
    <property type="match status" value="1"/>
</dbReference>
<evidence type="ECO:0000256" key="8">
    <source>
        <dbReference type="ARBA" id="ARBA00022989"/>
    </source>
</evidence>
<evidence type="ECO:0000256" key="20">
    <source>
        <dbReference type="SAM" id="Phobius"/>
    </source>
</evidence>
<evidence type="ECO:0000256" key="3">
    <source>
        <dbReference type="ARBA" id="ARBA00010937"/>
    </source>
</evidence>
<feature type="region of interest" description="Disordered" evidence="19">
    <location>
        <begin position="1770"/>
        <end position="1813"/>
    </location>
</feature>
<feature type="domain" description="Bromo" evidence="21">
    <location>
        <begin position="1148"/>
        <end position="1220"/>
    </location>
</feature>
<evidence type="ECO:0000256" key="19">
    <source>
        <dbReference type="SAM" id="MobiDB-lite"/>
    </source>
</evidence>
<dbReference type="SUPFAM" id="SSF63737">
    <property type="entry name" value="Leukotriene A4 hydrolase N-terminal domain"/>
    <property type="match status" value="1"/>
</dbReference>
<evidence type="ECO:0000256" key="10">
    <source>
        <dbReference type="ARBA" id="ARBA00023117"/>
    </source>
</evidence>
<dbReference type="FunFam" id="1.10.390.10:FF:000011">
    <property type="entry name" value="Transcription initiation factor TFIID subunit"/>
    <property type="match status" value="1"/>
</dbReference>
<evidence type="ECO:0000313" key="23">
    <source>
        <dbReference type="Proteomes" id="UP001214415"/>
    </source>
</evidence>
<keyword evidence="5 20" id="KW-0812">Transmembrane</keyword>
<evidence type="ECO:0000256" key="15">
    <source>
        <dbReference type="ARBA" id="ARBA00037565"/>
    </source>
</evidence>
<dbReference type="InterPro" id="IPR005595">
    <property type="entry name" value="TRAP_alpha"/>
</dbReference>
<dbReference type="CDD" id="cd09839">
    <property type="entry name" value="M1_like_TAF2"/>
    <property type="match status" value="1"/>
</dbReference>
<comment type="similarity">
    <text evidence="16">Belongs to the IRC22 family.</text>
</comment>
<comment type="similarity">
    <text evidence="3">Belongs to the TAF2 family.</text>
</comment>
<evidence type="ECO:0000256" key="4">
    <source>
        <dbReference type="ARBA" id="ARBA00017363"/>
    </source>
</evidence>
<dbReference type="Pfam" id="PF25316">
    <property type="entry name" value="TAF2_3rd"/>
    <property type="match status" value="1"/>
</dbReference>
<dbReference type="InterPro" id="IPR037813">
    <property type="entry name" value="TAF2"/>
</dbReference>
<evidence type="ECO:0000256" key="17">
    <source>
        <dbReference type="ARBA" id="ARBA00076306"/>
    </source>
</evidence>
<dbReference type="Gene3D" id="2.60.40.1730">
    <property type="entry name" value="tricorn interacting facor f3 domain"/>
    <property type="match status" value="1"/>
</dbReference>
<evidence type="ECO:0000256" key="7">
    <source>
        <dbReference type="ARBA" id="ARBA00022824"/>
    </source>
</evidence>
<evidence type="ECO:0000256" key="11">
    <source>
        <dbReference type="ARBA" id="ARBA00023136"/>
    </source>
</evidence>
<feature type="compositionally biased region" description="Low complexity" evidence="19">
    <location>
        <begin position="1277"/>
        <end position="1286"/>
    </location>
</feature>
<evidence type="ECO:0000256" key="2">
    <source>
        <dbReference type="ARBA" id="ARBA00004123"/>
    </source>
</evidence>
<protein>
    <recommendedName>
        <fullName evidence="4">Transcription initiation factor TFIID subunit 2</fullName>
    </recommendedName>
    <alternativeName>
        <fullName evidence="17">TBP-associated factor 2</fullName>
    </alternativeName>
</protein>
<feature type="compositionally biased region" description="Basic and acidic residues" evidence="19">
    <location>
        <begin position="1788"/>
        <end position="1799"/>
    </location>
</feature>
<keyword evidence="11 20" id="KW-0472">Membrane</keyword>
<feature type="domain" description="Bromo" evidence="21">
    <location>
        <begin position="1487"/>
        <end position="1561"/>
    </location>
</feature>
<feature type="transmembrane region" description="Helical" evidence="20">
    <location>
        <begin position="1739"/>
        <end position="1757"/>
    </location>
</feature>
<dbReference type="InterPro" id="IPR001487">
    <property type="entry name" value="Bromodomain"/>
</dbReference>
<dbReference type="InterPro" id="IPR027268">
    <property type="entry name" value="Peptidase_M4/M1_CTD_sf"/>
</dbReference>
<dbReference type="GO" id="GO:0003682">
    <property type="term" value="F:chromatin binding"/>
    <property type="evidence" value="ECO:0007669"/>
    <property type="project" value="TreeGrafter"/>
</dbReference>
<evidence type="ECO:0000256" key="13">
    <source>
        <dbReference type="ARBA" id="ARBA00023242"/>
    </source>
</evidence>
<dbReference type="InterPro" id="IPR057991">
    <property type="entry name" value="TPR_TAF2_C"/>
</dbReference>